<evidence type="ECO:0000313" key="1">
    <source>
        <dbReference type="EMBL" id="CCB60242.1"/>
    </source>
</evidence>
<proteinExistence type="predicted"/>
<protein>
    <submittedName>
        <fullName evidence="1">Uncharacterized protein</fullName>
    </submittedName>
</protein>
<gene>
    <name evidence="1" type="ordered locus">VIT_07s0005g05440</name>
</gene>
<sequence length="26" mass="3090">MKNHQQNFLETLQINFVNYGIRQVGP</sequence>
<dbReference type="PaxDb" id="29760-VIT_07s0005g05440.t01"/>
<reference evidence="2" key="1">
    <citation type="journal article" date="2007" name="Nature">
        <title>The grapevine genome sequence suggests ancestral hexaploidization in major angiosperm phyla.</title>
        <authorList>
            <consortium name="The French-Italian Public Consortium for Grapevine Genome Characterization."/>
            <person name="Jaillon O."/>
            <person name="Aury J.-M."/>
            <person name="Noel B."/>
            <person name="Policriti A."/>
            <person name="Clepet C."/>
            <person name="Casagrande A."/>
            <person name="Choisne N."/>
            <person name="Aubourg S."/>
            <person name="Vitulo N."/>
            <person name="Jubin C."/>
            <person name="Vezzi A."/>
            <person name="Legeai F."/>
            <person name="Hugueney P."/>
            <person name="Dasilva C."/>
            <person name="Horner D."/>
            <person name="Mica E."/>
            <person name="Jublot D."/>
            <person name="Poulain J."/>
            <person name="Bruyere C."/>
            <person name="Billault A."/>
            <person name="Segurens B."/>
            <person name="Gouyvenoux M."/>
            <person name="Ugarte E."/>
            <person name="Cattonaro F."/>
            <person name="Anthouard V."/>
            <person name="Vico V."/>
            <person name="Del Fabbro C."/>
            <person name="Alaux M."/>
            <person name="Di Gaspero G."/>
            <person name="Dumas V."/>
            <person name="Felice N."/>
            <person name="Paillard S."/>
            <person name="Juman I."/>
            <person name="Moroldo M."/>
            <person name="Scalabrin S."/>
            <person name="Canaguier A."/>
            <person name="Le Clainche I."/>
            <person name="Malacrida G."/>
            <person name="Durand E."/>
            <person name="Pesole G."/>
            <person name="Laucou V."/>
            <person name="Chatelet P."/>
            <person name="Merdinoglu D."/>
            <person name="Delledonne M."/>
            <person name="Pezzotti M."/>
            <person name="Lecharny A."/>
            <person name="Scarpelli C."/>
            <person name="Artiguenave F."/>
            <person name="Pe M.E."/>
            <person name="Valle G."/>
            <person name="Morgante M."/>
            <person name="Caboche M."/>
            <person name="Adam-Blondon A.-F."/>
            <person name="Weissenbach J."/>
            <person name="Quetier F."/>
            <person name="Wincker P."/>
        </authorList>
    </citation>
    <scope>NUCLEOTIDE SEQUENCE [LARGE SCALE GENOMIC DNA]</scope>
    <source>
        <strain evidence="2">cv. Pinot noir / PN40024</strain>
    </source>
</reference>
<dbReference type="InParanoid" id="F6HZX6"/>
<name>F6HZX6_VITVI</name>
<keyword evidence="2" id="KW-1185">Reference proteome</keyword>
<dbReference type="AlphaFoldDB" id="F6HZX6"/>
<dbReference type="HOGENOM" id="CLU_3417747_0_0_1"/>
<organism evidence="1 2">
    <name type="scientific">Vitis vinifera</name>
    <name type="common">Grape</name>
    <dbReference type="NCBI Taxonomy" id="29760"/>
    <lineage>
        <taxon>Eukaryota</taxon>
        <taxon>Viridiplantae</taxon>
        <taxon>Streptophyta</taxon>
        <taxon>Embryophyta</taxon>
        <taxon>Tracheophyta</taxon>
        <taxon>Spermatophyta</taxon>
        <taxon>Magnoliopsida</taxon>
        <taxon>eudicotyledons</taxon>
        <taxon>Gunneridae</taxon>
        <taxon>Pentapetalae</taxon>
        <taxon>rosids</taxon>
        <taxon>Vitales</taxon>
        <taxon>Vitaceae</taxon>
        <taxon>Viteae</taxon>
        <taxon>Vitis</taxon>
    </lineage>
</organism>
<evidence type="ECO:0000313" key="2">
    <source>
        <dbReference type="Proteomes" id="UP000009183"/>
    </source>
</evidence>
<accession>F6HZX6</accession>
<dbReference type="Proteomes" id="UP000009183">
    <property type="component" value="Chromosome 7"/>
</dbReference>
<dbReference type="EMBL" id="FN596502">
    <property type="protein sequence ID" value="CCB60242.1"/>
    <property type="molecule type" value="Genomic_DNA"/>
</dbReference>